<feature type="region of interest" description="Disordered" evidence="1">
    <location>
        <begin position="116"/>
        <end position="135"/>
    </location>
</feature>
<evidence type="ECO:0000313" key="2">
    <source>
        <dbReference type="EMBL" id="CAK0811113.1"/>
    </source>
</evidence>
<comment type="caution">
    <text evidence="2">The sequence shown here is derived from an EMBL/GenBank/DDBJ whole genome shotgun (WGS) entry which is preliminary data.</text>
</comment>
<reference evidence="2" key="1">
    <citation type="submission" date="2023-10" db="EMBL/GenBank/DDBJ databases">
        <authorList>
            <person name="Chen Y."/>
            <person name="Shah S."/>
            <person name="Dougan E. K."/>
            <person name="Thang M."/>
            <person name="Chan C."/>
        </authorList>
    </citation>
    <scope>NUCLEOTIDE SEQUENCE [LARGE SCALE GENOMIC DNA]</scope>
</reference>
<feature type="compositionally biased region" description="Polar residues" evidence="1">
    <location>
        <begin position="125"/>
        <end position="135"/>
    </location>
</feature>
<evidence type="ECO:0000256" key="1">
    <source>
        <dbReference type="SAM" id="MobiDB-lite"/>
    </source>
</evidence>
<name>A0ABN9QXK4_9DINO</name>
<organism evidence="2 3">
    <name type="scientific">Prorocentrum cordatum</name>
    <dbReference type="NCBI Taxonomy" id="2364126"/>
    <lineage>
        <taxon>Eukaryota</taxon>
        <taxon>Sar</taxon>
        <taxon>Alveolata</taxon>
        <taxon>Dinophyceae</taxon>
        <taxon>Prorocentrales</taxon>
        <taxon>Prorocentraceae</taxon>
        <taxon>Prorocentrum</taxon>
    </lineage>
</organism>
<accession>A0ABN9QXK4</accession>
<proteinExistence type="predicted"/>
<feature type="region of interest" description="Disordered" evidence="1">
    <location>
        <begin position="1"/>
        <end position="21"/>
    </location>
</feature>
<feature type="compositionally biased region" description="Basic and acidic residues" evidence="1">
    <location>
        <begin position="1"/>
        <end position="10"/>
    </location>
</feature>
<evidence type="ECO:0000313" key="3">
    <source>
        <dbReference type="Proteomes" id="UP001189429"/>
    </source>
</evidence>
<dbReference type="EMBL" id="CAUYUJ010004829">
    <property type="protein sequence ID" value="CAK0811113.1"/>
    <property type="molecule type" value="Genomic_DNA"/>
</dbReference>
<keyword evidence="3" id="KW-1185">Reference proteome</keyword>
<sequence>MAQVIEDLRSQIEQQSQDSREQQRLIENLHSEIGRLRRTNAELESEVDWAHMDALELHYREVERSRGCSWGETQPVPELSQFAAPKLRIDKVEHPIRPAVFQAFLTPPCSSRVHVQDESGRGLSCSATSTRDFCH</sequence>
<protein>
    <submittedName>
        <fullName evidence="2">Uncharacterized protein</fullName>
    </submittedName>
</protein>
<dbReference type="Proteomes" id="UP001189429">
    <property type="component" value="Unassembled WGS sequence"/>
</dbReference>
<gene>
    <name evidence="2" type="ORF">PCOR1329_LOCUS15855</name>
</gene>